<feature type="transmembrane region" description="Helical" evidence="10">
    <location>
        <begin position="371"/>
        <end position="395"/>
    </location>
</feature>
<comment type="subcellular location">
    <subcellularLocation>
        <location evidence="1">Membrane</location>
        <topology evidence="1">Multi-pass membrane protein</topology>
    </subcellularLocation>
</comment>
<dbReference type="GO" id="GO:0034707">
    <property type="term" value="C:chloride channel complex"/>
    <property type="evidence" value="ECO:0007669"/>
    <property type="project" value="UniProtKB-KW"/>
</dbReference>
<feature type="transmembrane region" description="Helical" evidence="10">
    <location>
        <begin position="204"/>
        <end position="221"/>
    </location>
</feature>
<name>A0A6L7ADS9_LEULA</name>
<feature type="transmembrane region" description="Helical" evidence="10">
    <location>
        <begin position="313"/>
        <end position="335"/>
    </location>
</feature>
<protein>
    <submittedName>
        <fullName evidence="11">Chloride channel protein</fullName>
    </submittedName>
</protein>
<dbReference type="CDD" id="cd01033">
    <property type="entry name" value="ClC_like"/>
    <property type="match status" value="1"/>
</dbReference>
<evidence type="ECO:0000256" key="2">
    <source>
        <dbReference type="ARBA" id="ARBA00022448"/>
    </source>
</evidence>
<dbReference type="GO" id="GO:0005254">
    <property type="term" value="F:chloride channel activity"/>
    <property type="evidence" value="ECO:0007669"/>
    <property type="project" value="UniProtKB-KW"/>
</dbReference>
<keyword evidence="7" id="KW-0869">Chloride channel</keyword>
<feature type="transmembrane region" description="Helical" evidence="10">
    <location>
        <begin position="70"/>
        <end position="90"/>
    </location>
</feature>
<dbReference type="InterPro" id="IPR001807">
    <property type="entry name" value="ClC"/>
</dbReference>
<gene>
    <name evidence="11" type="ORF">GQS40_13810</name>
</gene>
<evidence type="ECO:0000256" key="4">
    <source>
        <dbReference type="ARBA" id="ARBA00022989"/>
    </source>
</evidence>
<evidence type="ECO:0000313" key="12">
    <source>
        <dbReference type="Proteomes" id="UP000478636"/>
    </source>
</evidence>
<keyword evidence="2" id="KW-0813">Transport</keyword>
<comment type="caution">
    <text evidence="11">The sequence shown here is derived from an EMBL/GenBank/DDBJ whole genome shotgun (WGS) entry which is preliminary data.</text>
</comment>
<feature type="transmembrane region" description="Helical" evidence="10">
    <location>
        <begin position="407"/>
        <end position="426"/>
    </location>
</feature>
<dbReference type="Pfam" id="PF00654">
    <property type="entry name" value="Voltage_CLC"/>
    <property type="match status" value="1"/>
</dbReference>
<dbReference type="PRINTS" id="PR00762">
    <property type="entry name" value="CLCHANNEL"/>
</dbReference>
<evidence type="ECO:0000256" key="5">
    <source>
        <dbReference type="ARBA" id="ARBA00023065"/>
    </source>
</evidence>
<accession>A0A6L7ADS9</accession>
<dbReference type="EMBL" id="WSZI01000021">
    <property type="protein sequence ID" value="MWN21832.1"/>
    <property type="molecule type" value="Genomic_DNA"/>
</dbReference>
<dbReference type="AlphaFoldDB" id="A0A6L7ADS9"/>
<evidence type="ECO:0000256" key="7">
    <source>
        <dbReference type="ARBA" id="ARBA00023173"/>
    </source>
</evidence>
<keyword evidence="6 10" id="KW-0472">Membrane</keyword>
<evidence type="ECO:0000256" key="3">
    <source>
        <dbReference type="ARBA" id="ARBA00022692"/>
    </source>
</evidence>
<keyword evidence="9" id="KW-0407">Ion channel</keyword>
<feature type="transmembrane region" description="Helical" evidence="10">
    <location>
        <begin position="347"/>
        <end position="365"/>
    </location>
</feature>
<evidence type="ECO:0000313" key="11">
    <source>
        <dbReference type="EMBL" id="MWN21832.1"/>
    </source>
</evidence>
<dbReference type="Gene3D" id="1.10.3080.10">
    <property type="entry name" value="Clc chloride channel"/>
    <property type="match status" value="1"/>
</dbReference>
<proteinExistence type="predicted"/>
<keyword evidence="8" id="KW-0868">Chloride</keyword>
<evidence type="ECO:0000256" key="10">
    <source>
        <dbReference type="SAM" id="Phobius"/>
    </source>
</evidence>
<reference evidence="11 12" key="1">
    <citation type="submission" date="2019-12" db="EMBL/GenBank/DDBJ databases">
        <title>Complete genome sequence of Leuconostoc lactis strain AVN1 provides insights into metabolic potential.</title>
        <authorList>
            <person name="Besrour N."/>
            <person name="Najjari A."/>
            <person name="Fhoula I."/>
            <person name="Jaballah S."/>
            <person name="Klibi N."/>
            <person name="Ouzari H.I."/>
        </authorList>
    </citation>
    <scope>NUCLEOTIDE SEQUENCE [LARGE SCALE GENOMIC DNA]</scope>
    <source>
        <strain evidence="11 12">AVN1</strain>
    </source>
</reference>
<feature type="transmembrane region" description="Helical" evidence="10">
    <location>
        <begin position="233"/>
        <end position="253"/>
    </location>
</feature>
<evidence type="ECO:0000256" key="8">
    <source>
        <dbReference type="ARBA" id="ARBA00023214"/>
    </source>
</evidence>
<dbReference type="InterPro" id="IPR050368">
    <property type="entry name" value="ClC-type_chloride_channel"/>
</dbReference>
<organism evidence="11 12">
    <name type="scientific">Leuconostoc lactis</name>
    <dbReference type="NCBI Taxonomy" id="1246"/>
    <lineage>
        <taxon>Bacteria</taxon>
        <taxon>Bacillati</taxon>
        <taxon>Bacillota</taxon>
        <taxon>Bacilli</taxon>
        <taxon>Lactobacillales</taxon>
        <taxon>Lactobacillaceae</taxon>
        <taxon>Leuconostoc</taxon>
    </lineage>
</organism>
<dbReference type="Proteomes" id="UP000478636">
    <property type="component" value="Unassembled WGS sequence"/>
</dbReference>
<dbReference type="InterPro" id="IPR014743">
    <property type="entry name" value="Cl-channel_core"/>
</dbReference>
<sequence length="434" mass="46340">MENQLSSKKPRQIPWFKQNASVLVLSTIVLGITSGVGALVLSFFLESIEHLFLKYGETAKIPAPIATMPVVRLLSVVIGGVIAAVIWWFLRTKTTPTISVNKALAGGKMPLWQTLLHDFTQIFYVGTGGSVGRELAPREVGAVLAEKWTAFLSRHHIEPLSSDDRRLLIASAAGAGFAGIYIAPITGMLFAVEIMYKKYDLKTIGVSLTMSTIAMGIGSLVKGFNPYYLLDDVKFPIGSVLFVIILAPLCGFAGSWFRKCFQWAEKNQTKTRHILWQLPVVSLLTGSIAYFFPEIMGNGRSLAQLAIGGSARYQQIIIVLLVGAGLKAIVTVLTIRSGASGGTLTPSISIGGALGAVAGWILSYWVPGVNIGQGAILGAGTLLAASQQAPLMAMFMLIEITHLDGSAILPLAIGILIASAVSRLVFQPKTSKKA</sequence>
<feature type="transmembrane region" description="Helical" evidence="10">
    <location>
        <begin position="20"/>
        <end position="45"/>
    </location>
</feature>
<evidence type="ECO:0000256" key="1">
    <source>
        <dbReference type="ARBA" id="ARBA00004141"/>
    </source>
</evidence>
<keyword evidence="4 10" id="KW-1133">Transmembrane helix</keyword>
<dbReference type="PANTHER" id="PTHR43427:SF6">
    <property type="entry name" value="CHLORIDE CHANNEL PROTEIN CLC-E"/>
    <property type="match status" value="1"/>
</dbReference>
<feature type="transmembrane region" description="Helical" evidence="10">
    <location>
        <begin position="167"/>
        <end position="192"/>
    </location>
</feature>
<feature type="transmembrane region" description="Helical" evidence="10">
    <location>
        <begin position="274"/>
        <end position="293"/>
    </location>
</feature>
<evidence type="ECO:0000256" key="9">
    <source>
        <dbReference type="ARBA" id="ARBA00023303"/>
    </source>
</evidence>
<keyword evidence="5" id="KW-0406">Ion transport</keyword>
<dbReference type="PANTHER" id="PTHR43427">
    <property type="entry name" value="CHLORIDE CHANNEL PROTEIN CLC-E"/>
    <property type="match status" value="1"/>
</dbReference>
<evidence type="ECO:0000256" key="6">
    <source>
        <dbReference type="ARBA" id="ARBA00023136"/>
    </source>
</evidence>
<dbReference type="SUPFAM" id="SSF81340">
    <property type="entry name" value="Clc chloride channel"/>
    <property type="match status" value="1"/>
</dbReference>
<keyword evidence="3 10" id="KW-0812">Transmembrane</keyword>